<evidence type="ECO:0000256" key="2">
    <source>
        <dbReference type="PIRSR" id="PIRSR634015-3"/>
    </source>
</evidence>
<keyword evidence="4" id="KW-0645">Protease</keyword>
<dbReference type="STRING" id="520762.AN619_18630"/>
<dbReference type="Pfam" id="PF01433">
    <property type="entry name" value="Peptidase_M1"/>
    <property type="match status" value="1"/>
</dbReference>
<keyword evidence="4" id="KW-0378">Hydrolase</keyword>
<dbReference type="InterPro" id="IPR034015">
    <property type="entry name" value="M1_LTA4H"/>
</dbReference>
<dbReference type="RefSeq" id="WP_068556427.1">
    <property type="nucleotide sequence ID" value="NZ_LOEE01000037.1"/>
</dbReference>
<feature type="active site" description="Proton donor" evidence="1">
    <location>
        <position position="444"/>
    </location>
</feature>
<dbReference type="PROSITE" id="PS51257">
    <property type="entry name" value="PROKAR_LIPOPROTEIN"/>
    <property type="match status" value="1"/>
</dbReference>
<dbReference type="GO" id="GO:0016285">
    <property type="term" value="F:alanyl aminopeptidase activity"/>
    <property type="evidence" value="ECO:0007669"/>
    <property type="project" value="UniProtKB-EC"/>
</dbReference>
<dbReference type="PANTHER" id="PTHR45726:SF3">
    <property type="entry name" value="LEUKOTRIENE A-4 HYDROLASE"/>
    <property type="match status" value="1"/>
</dbReference>
<keyword evidence="4" id="KW-0031">Aminopeptidase</keyword>
<feature type="binding site" evidence="2">
    <location>
        <position position="359"/>
    </location>
    <ligand>
        <name>Zn(2+)</name>
        <dbReference type="ChEBI" id="CHEBI:29105"/>
        <note>catalytic</note>
    </ligand>
</feature>
<dbReference type="InterPro" id="IPR027268">
    <property type="entry name" value="Peptidase_M4/M1_CTD_sf"/>
</dbReference>
<dbReference type="CDD" id="cd09604">
    <property type="entry name" value="M1_APN_like"/>
    <property type="match status" value="1"/>
</dbReference>
<comment type="caution">
    <text evidence="4">The sequence shown here is derived from an EMBL/GenBank/DDBJ whole genome shotgun (WGS) entry which is preliminary data.</text>
</comment>
<evidence type="ECO:0000313" key="4">
    <source>
        <dbReference type="EMBL" id="KXG75228.1"/>
    </source>
</evidence>
<evidence type="ECO:0000313" key="5">
    <source>
        <dbReference type="Proteomes" id="UP000070456"/>
    </source>
</evidence>
<dbReference type="InterPro" id="IPR014782">
    <property type="entry name" value="Peptidase_M1_dom"/>
</dbReference>
<organism evidence="4 5">
    <name type="scientific">Thermotalea metallivorans</name>
    <dbReference type="NCBI Taxonomy" id="520762"/>
    <lineage>
        <taxon>Bacteria</taxon>
        <taxon>Bacillati</taxon>
        <taxon>Bacillota</taxon>
        <taxon>Clostridia</taxon>
        <taxon>Peptostreptococcales</taxon>
        <taxon>Thermotaleaceae</taxon>
        <taxon>Thermotalea</taxon>
    </lineage>
</organism>
<dbReference type="AlphaFoldDB" id="A0A140L3V3"/>
<feature type="domain" description="Peptidase M1 membrane alanine aminopeptidase" evidence="3">
    <location>
        <begin position="305"/>
        <end position="503"/>
    </location>
</feature>
<dbReference type="EMBL" id="LOEE01000037">
    <property type="protein sequence ID" value="KXG75228.1"/>
    <property type="molecule type" value="Genomic_DNA"/>
</dbReference>
<dbReference type="OrthoDB" id="9814383at2"/>
<dbReference type="PATRIC" id="fig|520762.4.peg.2065"/>
<evidence type="ECO:0000256" key="1">
    <source>
        <dbReference type="PIRSR" id="PIRSR634015-1"/>
    </source>
</evidence>
<gene>
    <name evidence="4" type="primary">pepN_1</name>
    <name evidence="4" type="ORF">AN619_18630</name>
</gene>
<keyword evidence="2" id="KW-0862">Zinc</keyword>
<feature type="binding site" evidence="2">
    <location>
        <position position="382"/>
    </location>
    <ligand>
        <name>Zn(2+)</name>
        <dbReference type="ChEBI" id="CHEBI:29105"/>
        <note>catalytic</note>
    </ligand>
</feature>
<protein>
    <submittedName>
        <fullName evidence="4">Aminopeptidase N</fullName>
        <ecNumber evidence="4">3.4.11.2</ecNumber>
    </submittedName>
</protein>
<name>A0A140L3V3_9FIRM</name>
<feature type="active site" description="Proton acceptor" evidence="1">
    <location>
        <position position="360"/>
    </location>
</feature>
<proteinExistence type="predicted"/>
<dbReference type="GO" id="GO:0008270">
    <property type="term" value="F:zinc ion binding"/>
    <property type="evidence" value="ECO:0007669"/>
    <property type="project" value="InterPro"/>
</dbReference>
<dbReference type="Proteomes" id="UP000070456">
    <property type="component" value="Unassembled WGS sequence"/>
</dbReference>
<dbReference type="SUPFAM" id="SSF55486">
    <property type="entry name" value="Metalloproteases ('zincins'), catalytic domain"/>
    <property type="match status" value="1"/>
</dbReference>
<sequence>MNRVLKNLFIFMWIVAFLVTGCKGNEIPFAPPSLQSKTLIVEDTNGVDVRKVNNYHIDVQFYPEEARLETKQIVDYINNEDVPLEEIYFHLYPNAFQKEDTVPFLFDDFQRAYPNGFQPGFIEIKAVAVDGKGADYQILGEQATILKVKLDQPLLVGKRAKIAMDYMVKLPPAQERFGYGNDTFNFGNWYPIAAVYDGTGWNLDPYYAIGDPFYSDVSNYEVIIHTPKEITVAASGNILKDEIQDDKRIWKIEATLMRDFAWVAGKKFEVVEKNVEGTILKMYFIKDENVKEEIKAFATMVGEDALRVFNKIYGKYPYGQYSVVQTNFPSGMEYPGIVFIGKEFYNDYSREYLEIVIVHETAHQWWYGVVGNDEIDEAWLDESLTSYSEVVYAMEMFGEEEGQNYQKAYNEGEYHDAIDSIQDKTILKSLDQFEGWDDYGPLVYNRGAMFLNHLYDRYGKEKLYQALKEYYQRYRFKIATTADFQKVCQEIFGEDMEPVFRQWLYGQ</sequence>
<keyword evidence="5" id="KW-1185">Reference proteome</keyword>
<feature type="binding site" evidence="2">
    <location>
        <position position="363"/>
    </location>
    <ligand>
        <name>Zn(2+)</name>
        <dbReference type="ChEBI" id="CHEBI:29105"/>
        <note>catalytic</note>
    </ligand>
</feature>
<dbReference type="GO" id="GO:0008237">
    <property type="term" value="F:metallopeptidase activity"/>
    <property type="evidence" value="ECO:0007669"/>
    <property type="project" value="InterPro"/>
</dbReference>
<dbReference type="Gene3D" id="1.10.390.10">
    <property type="entry name" value="Neutral Protease Domain 2"/>
    <property type="match status" value="1"/>
</dbReference>
<comment type="cofactor">
    <cofactor evidence="2">
        <name>Zn(2+)</name>
        <dbReference type="ChEBI" id="CHEBI:29105"/>
    </cofactor>
    <text evidence="2">Binds 1 zinc ion per subunit.</text>
</comment>
<reference evidence="4 5" key="1">
    <citation type="submission" date="2015-12" db="EMBL/GenBank/DDBJ databases">
        <title>Draft genome sequence of the thermoanaerobe Thermotalea metallivorans, an isolate from the runoff channel of the Great Artesian Basin, Australia.</title>
        <authorList>
            <person name="Patel B.K."/>
        </authorList>
    </citation>
    <scope>NUCLEOTIDE SEQUENCE [LARGE SCALE GENOMIC DNA]</scope>
    <source>
        <strain evidence="4 5">B2-1</strain>
    </source>
</reference>
<accession>A0A140L3V3</accession>
<keyword evidence="2" id="KW-0479">Metal-binding</keyword>
<evidence type="ECO:0000259" key="3">
    <source>
        <dbReference type="Pfam" id="PF01433"/>
    </source>
</evidence>
<dbReference type="PANTHER" id="PTHR45726">
    <property type="entry name" value="LEUKOTRIENE A-4 HYDROLASE"/>
    <property type="match status" value="1"/>
</dbReference>
<dbReference type="EC" id="3.4.11.2" evidence="4"/>